<dbReference type="Pfam" id="PF00498">
    <property type="entry name" value="FHA"/>
    <property type="match status" value="1"/>
</dbReference>
<accession>A0AAW1NK60</accession>
<feature type="domain" description="FHA" evidence="2">
    <location>
        <begin position="641"/>
        <end position="697"/>
    </location>
</feature>
<feature type="region of interest" description="Disordered" evidence="1">
    <location>
        <begin position="427"/>
        <end position="459"/>
    </location>
</feature>
<dbReference type="PANTHER" id="PTHR13233:SF0">
    <property type="entry name" value="MICROSPHERULE PROTEIN 1"/>
    <property type="match status" value="1"/>
</dbReference>
<feature type="region of interest" description="Disordered" evidence="1">
    <location>
        <begin position="542"/>
        <end position="561"/>
    </location>
</feature>
<comment type="caution">
    <text evidence="3">The sequence shown here is derived from an EMBL/GenBank/DDBJ whole genome shotgun (WGS) entry which is preliminary data.</text>
</comment>
<dbReference type="SUPFAM" id="SSF49879">
    <property type="entry name" value="SMAD/FHA domain"/>
    <property type="match status" value="1"/>
</dbReference>
<organism evidence="3 4">
    <name type="scientific">Saponaria officinalis</name>
    <name type="common">Common soapwort</name>
    <name type="synonym">Lychnis saponaria</name>
    <dbReference type="NCBI Taxonomy" id="3572"/>
    <lineage>
        <taxon>Eukaryota</taxon>
        <taxon>Viridiplantae</taxon>
        <taxon>Streptophyta</taxon>
        <taxon>Embryophyta</taxon>
        <taxon>Tracheophyta</taxon>
        <taxon>Spermatophyta</taxon>
        <taxon>Magnoliopsida</taxon>
        <taxon>eudicotyledons</taxon>
        <taxon>Gunneridae</taxon>
        <taxon>Pentapetalae</taxon>
        <taxon>Caryophyllales</taxon>
        <taxon>Caryophyllaceae</taxon>
        <taxon>Caryophylleae</taxon>
        <taxon>Saponaria</taxon>
    </lineage>
</organism>
<name>A0AAW1NK60_SAPOF</name>
<dbReference type="PROSITE" id="PS50006">
    <property type="entry name" value="FHA_DOMAIN"/>
    <property type="match status" value="1"/>
</dbReference>
<dbReference type="InterPro" id="IPR025999">
    <property type="entry name" value="MCRS_N"/>
</dbReference>
<dbReference type="EMBL" id="JBDFQZ010000001">
    <property type="protein sequence ID" value="KAK9758328.1"/>
    <property type="molecule type" value="Genomic_DNA"/>
</dbReference>
<dbReference type="GO" id="GO:0031011">
    <property type="term" value="C:Ino80 complex"/>
    <property type="evidence" value="ECO:0007669"/>
    <property type="project" value="InterPro"/>
</dbReference>
<evidence type="ECO:0000256" key="1">
    <source>
        <dbReference type="SAM" id="MobiDB-lite"/>
    </source>
</evidence>
<dbReference type="SMART" id="SM00240">
    <property type="entry name" value="FHA"/>
    <property type="match status" value="1"/>
</dbReference>
<dbReference type="Pfam" id="PF13325">
    <property type="entry name" value="MCRS_N"/>
    <property type="match status" value="1"/>
</dbReference>
<dbReference type="InterPro" id="IPR008984">
    <property type="entry name" value="SMAD_FHA_dom_sf"/>
</dbReference>
<dbReference type="Proteomes" id="UP001443914">
    <property type="component" value="Unassembled WGS sequence"/>
</dbReference>
<dbReference type="GO" id="GO:0002151">
    <property type="term" value="F:G-quadruplex RNA binding"/>
    <property type="evidence" value="ECO:0007669"/>
    <property type="project" value="InterPro"/>
</dbReference>
<evidence type="ECO:0000313" key="3">
    <source>
        <dbReference type="EMBL" id="KAK9758328.1"/>
    </source>
</evidence>
<evidence type="ECO:0000259" key="2">
    <source>
        <dbReference type="PROSITE" id="PS50006"/>
    </source>
</evidence>
<dbReference type="PANTHER" id="PTHR13233">
    <property type="entry name" value="MICROSPHERULE PROTEIN 1"/>
    <property type="match status" value="1"/>
</dbReference>
<gene>
    <name evidence="3" type="ORF">RND81_01G223300</name>
</gene>
<keyword evidence="4" id="KW-1185">Reference proteome</keyword>
<dbReference type="GO" id="GO:0045944">
    <property type="term" value="P:positive regulation of transcription by RNA polymerase II"/>
    <property type="evidence" value="ECO:0007669"/>
    <property type="project" value="TreeGrafter"/>
</dbReference>
<dbReference type="InterPro" id="IPR000253">
    <property type="entry name" value="FHA_dom"/>
</dbReference>
<feature type="compositionally biased region" description="Polar residues" evidence="1">
    <location>
        <begin position="439"/>
        <end position="454"/>
    </location>
</feature>
<dbReference type="InterPro" id="IPR037912">
    <property type="entry name" value="MCRS1"/>
</dbReference>
<dbReference type="GO" id="GO:0071339">
    <property type="term" value="C:MLL1 complex"/>
    <property type="evidence" value="ECO:0007669"/>
    <property type="project" value="InterPro"/>
</dbReference>
<evidence type="ECO:0000313" key="4">
    <source>
        <dbReference type="Proteomes" id="UP001443914"/>
    </source>
</evidence>
<dbReference type="Gene3D" id="2.60.200.20">
    <property type="match status" value="1"/>
</dbReference>
<proteinExistence type="predicted"/>
<dbReference type="AlphaFoldDB" id="A0AAW1NK60"/>
<dbReference type="CDD" id="cd22687">
    <property type="entry name" value="FHA_MCRS1"/>
    <property type="match status" value="1"/>
</dbReference>
<dbReference type="GO" id="GO:0044545">
    <property type="term" value="C:NSL complex"/>
    <property type="evidence" value="ECO:0007669"/>
    <property type="project" value="TreeGrafter"/>
</dbReference>
<sequence>MGALAIPCPWLPQDDLLLKNSIQAGASLESLARGAVEFSRKFSMKELQDRWRSLLYDPAVSKEACARMAEIEQPAGPSKSKKVDISKEGKLAVGKRKQRSVRSCYYAMRKRVCNGPLYQGDLSFLMDNSFINDIGGNMVDGPLANDFGLEDCNFEDLCNVSASVLGSGLFIGQQNMLENPMTQNAVVNDQMAHEIVEGNKDTRYSDHGTEYEHLGYSPSLAEMAAWDTVENMLLPGVPDDVHITGNDVQAVGRFDIANNNNAGEGILENDDIHLPSVLPNDMSYDDFKTAAVCTDDYFADIADFKFTNEDEMHINNDGNKGTDDTCHGLETLLLNTLDYVNDDEVCNTPERNEQAAIAPVDICIGPKSITADVTESNFQSCTANQASTSAPFFDPRFPEYRNGVICCVLNTEDSEIPCNDDIIFPSKKPAPGHRRTKNKATVPSSSALGNTGTQAKGHVVEIETRRNEIFGGSRIPSSGYGGLCQTSTTIKREHPDLPGCDVAQNSGHLAELNHVQKNVGVMNQDAQHMNSSPNFAAPILEEADEERESSESEEQFSDSDVDIPSFSDVEAMILDTDLGPMDQGSFSAAAAAKYLQEDAMKSIIRLEQTAHSYMRRDMASHGALAVLFSRHSKHYIKKPEVLLGRATEGVKVDIDLTREGHANKISRRQATITMGGDGTFSLKNLGRCPIYVNCEEIIPGKHHDLDSSCLIEIRGMSFLFEVNQQRVKLYLENAVR</sequence>
<reference evidence="3" key="1">
    <citation type="submission" date="2024-03" db="EMBL/GenBank/DDBJ databases">
        <title>WGS assembly of Saponaria officinalis var. Norfolk2.</title>
        <authorList>
            <person name="Jenkins J."/>
            <person name="Shu S."/>
            <person name="Grimwood J."/>
            <person name="Barry K."/>
            <person name="Goodstein D."/>
            <person name="Schmutz J."/>
            <person name="Leebens-Mack J."/>
            <person name="Osbourn A."/>
        </authorList>
    </citation>
    <scope>NUCLEOTIDE SEQUENCE [LARGE SCALE GENOMIC DNA]</scope>
    <source>
        <strain evidence="3">JIC</strain>
    </source>
</reference>
<protein>
    <recommendedName>
        <fullName evidence="2">FHA domain-containing protein</fullName>
    </recommendedName>
</protein>